<dbReference type="EMBL" id="JALPRX010000054">
    <property type="protein sequence ID" value="MCK8785270.1"/>
    <property type="molecule type" value="Genomic_DNA"/>
</dbReference>
<evidence type="ECO:0000313" key="3">
    <source>
        <dbReference type="Proteomes" id="UP001139516"/>
    </source>
</evidence>
<dbReference type="Proteomes" id="UP001139516">
    <property type="component" value="Unassembled WGS sequence"/>
</dbReference>
<organism evidence="2 3">
    <name type="scientific">Roseomonas acroporae</name>
    <dbReference type="NCBI Taxonomy" id="2937791"/>
    <lineage>
        <taxon>Bacteria</taxon>
        <taxon>Pseudomonadati</taxon>
        <taxon>Pseudomonadota</taxon>
        <taxon>Alphaproteobacteria</taxon>
        <taxon>Acetobacterales</taxon>
        <taxon>Roseomonadaceae</taxon>
        <taxon>Roseomonas</taxon>
    </lineage>
</organism>
<comment type="caution">
    <text evidence="2">The sequence shown here is derived from an EMBL/GenBank/DDBJ whole genome shotgun (WGS) entry which is preliminary data.</text>
</comment>
<proteinExistence type="predicted"/>
<evidence type="ECO:0000256" key="1">
    <source>
        <dbReference type="SAM" id="MobiDB-lite"/>
    </source>
</evidence>
<evidence type="ECO:0000313" key="2">
    <source>
        <dbReference type="EMBL" id="MCK8785270.1"/>
    </source>
</evidence>
<name>A0A9X1YAA1_9PROT</name>
<sequence length="99" mass="11023">MKMLQEGRRPSWMPAEAQAAGVQTGLTPGQETRPGYMPLDEFADEAVALFTRQPTPPEILVERVRPLRFAEAEGQFDERLASLSDMARRARADAGEGRH</sequence>
<accession>A0A9X1YAA1</accession>
<feature type="region of interest" description="Disordered" evidence="1">
    <location>
        <begin position="1"/>
        <end position="35"/>
    </location>
</feature>
<dbReference type="AlphaFoldDB" id="A0A9X1YAA1"/>
<dbReference type="RefSeq" id="WP_248667393.1">
    <property type="nucleotide sequence ID" value="NZ_JALPRX010000054.1"/>
</dbReference>
<reference evidence="2" key="1">
    <citation type="submission" date="2022-04" db="EMBL/GenBank/DDBJ databases">
        <title>Roseomonas acroporae sp. nov., isolated from coral Acropora digitifera.</title>
        <authorList>
            <person name="Sun H."/>
        </authorList>
    </citation>
    <scope>NUCLEOTIDE SEQUENCE</scope>
    <source>
        <strain evidence="2">NAR14</strain>
    </source>
</reference>
<gene>
    <name evidence="2" type="ORF">M0638_12830</name>
</gene>
<protein>
    <submittedName>
        <fullName evidence="2">Uncharacterized protein</fullName>
    </submittedName>
</protein>
<keyword evidence="3" id="KW-1185">Reference proteome</keyword>